<sequence>MKIENSELSPHWFVVGIMLLALMVYLFICHQFGHALQDPLPEDRRIFIRSVFYAIAIVVFPITNLIRHIQLRLNQTIPGNKSAKSRYLLTVVVSMMLVEGVGVLGFVMFMLGDDFNTLYIFTGLAVLGLYLYRPKFAEYAQIVDALSDEDEKFRQ</sequence>
<evidence type="ECO:0000256" key="1">
    <source>
        <dbReference type="SAM" id="Phobius"/>
    </source>
</evidence>
<comment type="caution">
    <text evidence="2">The sequence shown here is derived from an EMBL/GenBank/DDBJ whole genome shotgun (WGS) entry which is preliminary data.</text>
</comment>
<accession>V5BF32</accession>
<dbReference type="EMBL" id="AYLO01000082">
    <property type="protein sequence ID" value="ESS71905.1"/>
    <property type="molecule type" value="Genomic_DNA"/>
</dbReference>
<feature type="transmembrane region" description="Helical" evidence="1">
    <location>
        <begin position="115"/>
        <end position="132"/>
    </location>
</feature>
<evidence type="ECO:0000313" key="2">
    <source>
        <dbReference type="EMBL" id="ESS71905.1"/>
    </source>
</evidence>
<dbReference type="eggNOG" id="ENOG502ZIPR">
    <property type="taxonomic scope" value="Bacteria"/>
</dbReference>
<feature type="transmembrane region" description="Helical" evidence="1">
    <location>
        <begin position="87"/>
        <end position="109"/>
    </location>
</feature>
<keyword evidence="1" id="KW-0812">Transmembrane</keyword>
<feature type="transmembrane region" description="Helical" evidence="1">
    <location>
        <begin position="12"/>
        <end position="34"/>
    </location>
</feature>
<dbReference type="PATRIC" id="fig|1116472.3.peg.2345"/>
<evidence type="ECO:0000313" key="3">
    <source>
        <dbReference type="Proteomes" id="UP000017842"/>
    </source>
</evidence>
<keyword evidence="1" id="KW-0472">Membrane</keyword>
<protein>
    <recommendedName>
        <fullName evidence="4">Transmembrane protein</fullName>
    </recommendedName>
</protein>
<evidence type="ECO:0008006" key="4">
    <source>
        <dbReference type="Google" id="ProtNLM"/>
    </source>
</evidence>
<gene>
    <name evidence="2" type="ORF">MGMO_85c00300</name>
</gene>
<keyword evidence="1" id="KW-1133">Transmembrane helix</keyword>
<reference evidence="2 3" key="1">
    <citation type="journal article" date="2013" name="Genome Announc.">
        <title>Draft Genome Sequence of the Methanotrophic Gammaproteobacterium Methyloglobulus morosus DSM 22980 Strain KoM1.</title>
        <authorList>
            <person name="Poehlein A."/>
            <person name="Deutzmann J.S."/>
            <person name="Daniel R."/>
            <person name="Simeonova D.D."/>
        </authorList>
    </citation>
    <scope>NUCLEOTIDE SEQUENCE [LARGE SCALE GENOMIC DNA]</scope>
    <source>
        <strain evidence="2 3">KoM1</strain>
    </source>
</reference>
<keyword evidence="3" id="KW-1185">Reference proteome</keyword>
<dbReference type="AlphaFoldDB" id="V5BF32"/>
<feature type="transmembrane region" description="Helical" evidence="1">
    <location>
        <begin position="46"/>
        <end position="66"/>
    </location>
</feature>
<proteinExistence type="predicted"/>
<dbReference type="Proteomes" id="UP000017842">
    <property type="component" value="Unassembled WGS sequence"/>
</dbReference>
<dbReference type="RefSeq" id="WP_023495063.1">
    <property type="nucleotide sequence ID" value="NZ_AYLO01000082.1"/>
</dbReference>
<organism evidence="2 3">
    <name type="scientific">Methyloglobulus morosus KoM1</name>
    <dbReference type="NCBI Taxonomy" id="1116472"/>
    <lineage>
        <taxon>Bacteria</taxon>
        <taxon>Pseudomonadati</taxon>
        <taxon>Pseudomonadota</taxon>
        <taxon>Gammaproteobacteria</taxon>
        <taxon>Methylococcales</taxon>
        <taxon>Methylococcaceae</taxon>
        <taxon>Methyloglobulus</taxon>
    </lineage>
</organism>
<name>V5BF32_9GAMM</name>
<dbReference type="OrthoDB" id="5572567at2"/>